<accession>A0A8H5ZW10</accession>
<proteinExistence type="predicted"/>
<sequence length="94" mass="10158">MVTLKTRSWASYDEVSGVRYACLASASKRWKSRASLKQWPFHVVIKAGPGESNVLLATMIVLKDGGLYFMTAPSPATRASAAASKDDPLLQEGI</sequence>
<organism evidence="1 2">
    <name type="scientific">Petromyces alliaceus</name>
    <name type="common">Aspergillus alliaceus</name>
    <dbReference type="NCBI Taxonomy" id="209559"/>
    <lineage>
        <taxon>Eukaryota</taxon>
        <taxon>Fungi</taxon>
        <taxon>Dikarya</taxon>
        <taxon>Ascomycota</taxon>
        <taxon>Pezizomycotina</taxon>
        <taxon>Eurotiomycetes</taxon>
        <taxon>Eurotiomycetidae</taxon>
        <taxon>Eurotiales</taxon>
        <taxon>Aspergillaceae</taxon>
        <taxon>Aspergillus</taxon>
        <taxon>Aspergillus subgen. Circumdati</taxon>
    </lineage>
</organism>
<protein>
    <submittedName>
        <fullName evidence="1">Uncharacterized protein</fullName>
    </submittedName>
</protein>
<keyword evidence="2" id="KW-1185">Reference proteome</keyword>
<reference evidence="1 2" key="1">
    <citation type="submission" date="2019-04" db="EMBL/GenBank/DDBJ databases">
        <title>Aspergillus burnettii sp. nov., novel species from soil in southeast Queensland.</title>
        <authorList>
            <person name="Gilchrist C.L.M."/>
            <person name="Pitt J.I."/>
            <person name="Lange L."/>
            <person name="Lacey H.J."/>
            <person name="Vuong D."/>
            <person name="Midgley D.J."/>
            <person name="Greenfield P."/>
            <person name="Bradbury M."/>
            <person name="Lacey E."/>
            <person name="Busk P.K."/>
            <person name="Pilgaard B."/>
            <person name="Chooi Y.H."/>
            <person name="Piggott A.M."/>
        </authorList>
    </citation>
    <scope>NUCLEOTIDE SEQUENCE [LARGE SCALE GENOMIC DNA]</scope>
    <source>
        <strain evidence="1 2">FRR 5400</strain>
    </source>
</reference>
<comment type="caution">
    <text evidence="1">The sequence shown here is derived from an EMBL/GenBank/DDBJ whole genome shotgun (WGS) entry which is preliminary data.</text>
</comment>
<dbReference type="Proteomes" id="UP000541154">
    <property type="component" value="Unassembled WGS sequence"/>
</dbReference>
<dbReference type="EMBL" id="SPNV01000575">
    <property type="protein sequence ID" value="KAF5854938.1"/>
    <property type="molecule type" value="Genomic_DNA"/>
</dbReference>
<evidence type="ECO:0000313" key="2">
    <source>
        <dbReference type="Proteomes" id="UP000541154"/>
    </source>
</evidence>
<gene>
    <name evidence="1" type="ORF">ETB97_010556</name>
</gene>
<name>A0A8H5ZW10_PETAA</name>
<evidence type="ECO:0000313" key="1">
    <source>
        <dbReference type="EMBL" id="KAF5854938.1"/>
    </source>
</evidence>
<dbReference type="AlphaFoldDB" id="A0A8H5ZW10"/>